<dbReference type="SMART" id="SM00382">
    <property type="entry name" value="AAA"/>
    <property type="match status" value="1"/>
</dbReference>
<reference evidence="2 3" key="1">
    <citation type="journal article" date="2016" name="Nat. Commun.">
        <title>Thousands of microbial genomes shed light on interconnected biogeochemical processes in an aquifer system.</title>
        <authorList>
            <person name="Anantharaman K."/>
            <person name="Brown C.T."/>
            <person name="Hug L.A."/>
            <person name="Sharon I."/>
            <person name="Castelle C.J."/>
            <person name="Probst A.J."/>
            <person name="Thomas B.C."/>
            <person name="Singh A."/>
            <person name="Wilkins M.J."/>
            <person name="Karaoz U."/>
            <person name="Brodie E.L."/>
            <person name="Williams K.H."/>
            <person name="Hubbard S.S."/>
            <person name="Banfield J.F."/>
        </authorList>
    </citation>
    <scope>NUCLEOTIDE SEQUENCE [LARGE SCALE GENOMIC DNA]</scope>
</reference>
<feature type="domain" description="AAA+ ATPase" evidence="1">
    <location>
        <begin position="17"/>
        <end position="197"/>
    </location>
</feature>
<dbReference type="AlphaFoldDB" id="A0A1F5YTV4"/>
<gene>
    <name evidence="2" type="ORF">A2W14_00680</name>
</gene>
<evidence type="ECO:0000313" key="3">
    <source>
        <dbReference type="Proteomes" id="UP000176665"/>
    </source>
</evidence>
<name>A0A1F5YTV4_9BACT</name>
<dbReference type="SUPFAM" id="SSF52540">
    <property type="entry name" value="P-loop containing nucleoside triphosphate hydrolases"/>
    <property type="match status" value="1"/>
</dbReference>
<dbReference type="Pfam" id="PF13173">
    <property type="entry name" value="AAA_14"/>
    <property type="match status" value="1"/>
</dbReference>
<sequence>MKLIPRIYDNLGKLLRENKVIVIYGPRRVGKTTLLNNFLKKTLLKYAFHTGDEISVREALTSESIDTIKNFISGSELIVIDEAQRIPDIGLGLKLIVDHFPGIKVLISGSASLSLSYKIGEPLAGRKFDYTLYPVSQLELATEESKFNLARSKEKFLIFGSYPEIITASSDTEKEKILREIINSFLFKDILELEKVKASNLLINLLRLIAFQIGSEVSLTELGNNLGLNNRTVARYLNLFEQAFILYNLRGFSRNLRSEITKKSKYYFLDNGIRNAVIENFNSLEKRNDAGQLWENFLAVERLKKQEYAGIGSKYNNYFWRTWDGKEIDWVEMRQGKLLGYEFKWGKERSIKSKITWLETYSEAEFKTVNQENYLDFIS</sequence>
<dbReference type="InterPro" id="IPR025420">
    <property type="entry name" value="DUF4143"/>
</dbReference>
<comment type="caution">
    <text evidence="2">The sequence shown here is derived from an EMBL/GenBank/DDBJ whole genome shotgun (WGS) entry which is preliminary data.</text>
</comment>
<proteinExistence type="predicted"/>
<dbReference type="PANTHER" id="PTHR43566:SF1">
    <property type="entry name" value="AAA+ ATPASE DOMAIN-CONTAINING PROTEIN"/>
    <property type="match status" value="1"/>
</dbReference>
<dbReference type="Gene3D" id="3.40.50.300">
    <property type="entry name" value="P-loop containing nucleotide triphosphate hydrolases"/>
    <property type="match status" value="1"/>
</dbReference>
<evidence type="ECO:0000259" key="1">
    <source>
        <dbReference type="SMART" id="SM00382"/>
    </source>
</evidence>
<dbReference type="PANTHER" id="PTHR43566">
    <property type="entry name" value="CONSERVED PROTEIN"/>
    <property type="match status" value="1"/>
</dbReference>
<dbReference type="EMBL" id="MFJA01000020">
    <property type="protein sequence ID" value="OGG03641.1"/>
    <property type="molecule type" value="Genomic_DNA"/>
</dbReference>
<evidence type="ECO:0000313" key="2">
    <source>
        <dbReference type="EMBL" id="OGG03641.1"/>
    </source>
</evidence>
<dbReference type="Pfam" id="PF13635">
    <property type="entry name" value="DUF4143"/>
    <property type="match status" value="1"/>
</dbReference>
<dbReference type="Proteomes" id="UP000176665">
    <property type="component" value="Unassembled WGS sequence"/>
</dbReference>
<organism evidence="2 3">
    <name type="scientific">Candidatus Gottesmanbacteria bacterium RBG_16_37_8</name>
    <dbReference type="NCBI Taxonomy" id="1798371"/>
    <lineage>
        <taxon>Bacteria</taxon>
        <taxon>Candidatus Gottesmaniibacteriota</taxon>
    </lineage>
</organism>
<dbReference type="InterPro" id="IPR003593">
    <property type="entry name" value="AAA+_ATPase"/>
</dbReference>
<dbReference type="InterPro" id="IPR041682">
    <property type="entry name" value="AAA_14"/>
</dbReference>
<protein>
    <recommendedName>
        <fullName evidence="1">AAA+ ATPase domain-containing protein</fullName>
    </recommendedName>
</protein>
<dbReference type="InterPro" id="IPR027417">
    <property type="entry name" value="P-loop_NTPase"/>
</dbReference>
<accession>A0A1F5YTV4</accession>